<dbReference type="AlphaFoldDB" id="A0A5B9DPB2"/>
<dbReference type="InterPro" id="IPR006597">
    <property type="entry name" value="Sel1-like"/>
</dbReference>
<reference evidence="2 3" key="1">
    <citation type="journal article" date="2015" name="Int. J. Syst. Evol. Microbiol.">
        <title>Youhaiella tibetensis gen. nov., sp. nov., isolated from subsurface sediment.</title>
        <authorList>
            <person name="Wang Y.X."/>
            <person name="Huang F.Q."/>
            <person name="Nogi Y."/>
            <person name="Pang S.J."/>
            <person name="Wang P.K."/>
            <person name="Lv J."/>
        </authorList>
    </citation>
    <scope>NUCLEOTIDE SEQUENCE [LARGE SCALE GENOMIC DNA]</scope>
    <source>
        <strain evidence="3">fig4</strain>
    </source>
</reference>
<dbReference type="Gene3D" id="1.25.40.10">
    <property type="entry name" value="Tetratricopeptide repeat domain"/>
    <property type="match status" value="2"/>
</dbReference>
<keyword evidence="1" id="KW-0732">Signal</keyword>
<name>A0A5B9DPB2_9HYPH</name>
<dbReference type="OrthoDB" id="9796900at2"/>
<gene>
    <name evidence="2" type="ORF">FNA67_11480</name>
</gene>
<proteinExistence type="predicted"/>
<feature type="signal peptide" evidence="1">
    <location>
        <begin position="1"/>
        <end position="30"/>
    </location>
</feature>
<dbReference type="PANTHER" id="PTHR43628">
    <property type="entry name" value="ACTIVATOR OF C KINASE PROTEIN 1-RELATED"/>
    <property type="match status" value="1"/>
</dbReference>
<evidence type="ECO:0000313" key="3">
    <source>
        <dbReference type="Proteomes" id="UP000321062"/>
    </source>
</evidence>
<accession>A0A5B9DPB2</accession>
<dbReference type="InterPro" id="IPR011990">
    <property type="entry name" value="TPR-like_helical_dom_sf"/>
</dbReference>
<dbReference type="Pfam" id="PF08238">
    <property type="entry name" value="Sel1"/>
    <property type="match status" value="3"/>
</dbReference>
<sequence>MRTFGVRRALISVAAVSAFAGAGAILPAVAQDAAMQVPVVPSAPMAASALEQPAGPALAEAGGTELPALPSPAAGQTAADAALNMANMLDGAGGGISNDDLMSALQGAADAGQPMALYRLGVMYENGEGVEKDPVKAFGYFSQIANDHADAAPKGLEADIVAQSFVKVGEYYKEGLPGAGIVADADRSYALLMHAATYFGDADAQYRVGELYLQDDKIGINPLQGARWLSLAARKGHVAAQAKLGDLLFNGDGIQAQPAEGLMWLTLAHNGTVGTADEGWVNDLLTSAMSLATPKERSDAVKMIKKYGPQFTAH</sequence>
<feature type="chain" id="PRO_5022974639" evidence="1">
    <location>
        <begin position="31"/>
        <end position="314"/>
    </location>
</feature>
<organism evidence="2 3">
    <name type="scientific">Paradevosia tibetensis</name>
    <dbReference type="NCBI Taxonomy" id="1447062"/>
    <lineage>
        <taxon>Bacteria</taxon>
        <taxon>Pseudomonadati</taxon>
        <taxon>Pseudomonadota</taxon>
        <taxon>Alphaproteobacteria</taxon>
        <taxon>Hyphomicrobiales</taxon>
        <taxon>Devosiaceae</taxon>
        <taxon>Paradevosia</taxon>
    </lineage>
</organism>
<dbReference type="EMBL" id="CP041690">
    <property type="protein sequence ID" value="QEE20755.1"/>
    <property type="molecule type" value="Genomic_DNA"/>
</dbReference>
<dbReference type="SUPFAM" id="SSF81901">
    <property type="entry name" value="HCP-like"/>
    <property type="match status" value="2"/>
</dbReference>
<dbReference type="InterPro" id="IPR052945">
    <property type="entry name" value="Mitotic_Regulator"/>
</dbReference>
<evidence type="ECO:0000256" key="1">
    <source>
        <dbReference type="SAM" id="SignalP"/>
    </source>
</evidence>
<protein>
    <submittedName>
        <fullName evidence="2">Sel1 repeat family protein</fullName>
    </submittedName>
</protein>
<dbReference type="PANTHER" id="PTHR43628:SF1">
    <property type="entry name" value="CHITIN SYNTHASE REGULATORY FACTOR 2-RELATED"/>
    <property type="match status" value="1"/>
</dbReference>
<dbReference type="KEGG" id="yti:FNA67_11480"/>
<evidence type="ECO:0000313" key="2">
    <source>
        <dbReference type="EMBL" id="QEE20755.1"/>
    </source>
</evidence>
<dbReference type="SMART" id="SM00671">
    <property type="entry name" value="SEL1"/>
    <property type="match status" value="3"/>
</dbReference>
<dbReference type="Proteomes" id="UP000321062">
    <property type="component" value="Chromosome"/>
</dbReference>
<keyword evidence="3" id="KW-1185">Reference proteome</keyword>